<dbReference type="GO" id="GO:0032259">
    <property type="term" value="P:methylation"/>
    <property type="evidence" value="ECO:0007669"/>
    <property type="project" value="UniProtKB-KW"/>
</dbReference>
<dbReference type="InterPro" id="IPR038601">
    <property type="entry name" value="MttB-like_sf"/>
</dbReference>
<reference evidence="5" key="1">
    <citation type="submission" date="2022-07" db="EMBL/GenBank/DDBJ databases">
        <authorList>
            <person name="Otstavnykh N."/>
            <person name="Isaeva M."/>
            <person name="Bystritskaya E."/>
        </authorList>
    </citation>
    <scope>NUCLEOTIDE SEQUENCE</scope>
    <source>
        <strain evidence="5">KCTC 52189</strain>
    </source>
</reference>
<dbReference type="Pfam" id="PF06253">
    <property type="entry name" value="MTTB"/>
    <property type="match status" value="1"/>
</dbReference>
<reference evidence="5" key="2">
    <citation type="submission" date="2023-02" db="EMBL/GenBank/DDBJ databases">
        <title>'Rhodoalgimonas zhirmunskyi' gen. nov., isolated from a red alga.</title>
        <authorList>
            <person name="Nedashkovskaya O.I."/>
            <person name="Otstavnykh N.Y."/>
            <person name="Bystritskaya E.P."/>
            <person name="Balabanova L.A."/>
            <person name="Isaeva M.P."/>
        </authorList>
    </citation>
    <scope>NUCLEOTIDE SEQUENCE</scope>
    <source>
        <strain evidence="5">KCTC 52189</strain>
    </source>
</reference>
<feature type="compositionally biased region" description="Basic residues" evidence="4">
    <location>
        <begin position="1"/>
        <end position="12"/>
    </location>
</feature>
<sequence length="518" mass="55139">MDEKKSKRRGRGVKREGPRVADAFHLSPRTGRTRARSLTEGQVAELRDRALELLESYGVVVIHPVAKAALRRAGARDGGGANRLRLPRALVEEALRETPKTVTLCGKDPLKDMVLPRGDGQFVMRTGTGAHGFVDPRDASYRNMDLGAARAIGAVAEGLDQVGFVAHPFVHGVPEVCADIHALGEMVNRTTKHNWIQPYGKENVEFLMRIAAIAAGGEAKLRARPIASCITCSFTPLEFKYMDTECIVQAGRWGIPLHACSLPSAGGSAPLTAAGMVLMAASEIVAMVVLAHVLSPGTPVIATPLMFTLDMATGSALQSCPESIQTAAMAIQLMKEGFGLVAHTYGAGSDTPDVDGQSMAERALLGQAVALAGADILGGVGQLETATVFSPVQAVLDNEIGSMIRKQLTPPEVSAEAMNFDEVLAVRVGGHFLDSAQTLALCRDQHVPEVFLRQGRDDYEKSGRRTAFEAARERALALIAAAPEKGYLSADQQHEIAEVVKAGEKVVLEATSGKMEVI</sequence>
<organism evidence="5 6">
    <name type="scientific">Marimonas arenosa</name>
    <dbReference type="NCBI Taxonomy" id="1795305"/>
    <lineage>
        <taxon>Bacteria</taxon>
        <taxon>Pseudomonadati</taxon>
        <taxon>Pseudomonadota</taxon>
        <taxon>Alphaproteobacteria</taxon>
        <taxon>Rhodobacterales</taxon>
        <taxon>Paracoccaceae</taxon>
        <taxon>Marimonas</taxon>
    </lineage>
</organism>
<gene>
    <name evidence="5" type="ORF">NO357_03770</name>
</gene>
<feature type="region of interest" description="Disordered" evidence="4">
    <location>
        <begin position="1"/>
        <end position="23"/>
    </location>
</feature>
<keyword evidence="2 5" id="KW-0489">Methyltransferase</keyword>
<dbReference type="Proteomes" id="UP001226762">
    <property type="component" value="Unassembled WGS sequence"/>
</dbReference>
<dbReference type="AlphaFoldDB" id="A0AAE4B379"/>
<evidence type="ECO:0000256" key="1">
    <source>
        <dbReference type="ARBA" id="ARBA00007137"/>
    </source>
</evidence>
<dbReference type="InterPro" id="IPR010426">
    <property type="entry name" value="MTTB_MeTrfase"/>
</dbReference>
<protein>
    <submittedName>
        <fullName evidence="5">Trimethylamine methyltransferase family protein</fullName>
    </submittedName>
</protein>
<keyword evidence="6" id="KW-1185">Reference proteome</keyword>
<dbReference type="GO" id="GO:0008168">
    <property type="term" value="F:methyltransferase activity"/>
    <property type="evidence" value="ECO:0007669"/>
    <property type="project" value="UniProtKB-KW"/>
</dbReference>
<dbReference type="EMBL" id="JANHAX010000001">
    <property type="protein sequence ID" value="MDQ2089017.1"/>
    <property type="molecule type" value="Genomic_DNA"/>
</dbReference>
<dbReference type="Gene3D" id="3.20.20.480">
    <property type="entry name" value="Trimethylamine methyltransferase-like"/>
    <property type="match status" value="1"/>
</dbReference>
<comment type="caution">
    <text evidence="5">The sequence shown here is derived from an EMBL/GenBank/DDBJ whole genome shotgun (WGS) entry which is preliminary data.</text>
</comment>
<name>A0AAE4B379_9RHOB</name>
<dbReference type="GO" id="GO:0015948">
    <property type="term" value="P:methanogenesis"/>
    <property type="evidence" value="ECO:0007669"/>
    <property type="project" value="InterPro"/>
</dbReference>
<evidence type="ECO:0000256" key="3">
    <source>
        <dbReference type="ARBA" id="ARBA00022679"/>
    </source>
</evidence>
<evidence type="ECO:0000313" key="6">
    <source>
        <dbReference type="Proteomes" id="UP001226762"/>
    </source>
</evidence>
<keyword evidence="3" id="KW-0808">Transferase</keyword>
<dbReference type="RefSeq" id="WP_306734271.1">
    <property type="nucleotide sequence ID" value="NZ_JANHAX010000001.1"/>
</dbReference>
<evidence type="ECO:0000256" key="4">
    <source>
        <dbReference type="SAM" id="MobiDB-lite"/>
    </source>
</evidence>
<proteinExistence type="inferred from homology"/>
<evidence type="ECO:0000256" key="2">
    <source>
        <dbReference type="ARBA" id="ARBA00022603"/>
    </source>
</evidence>
<accession>A0AAE4B379</accession>
<comment type="similarity">
    <text evidence="1">Belongs to the trimethylamine methyltransferase family.</text>
</comment>
<evidence type="ECO:0000313" key="5">
    <source>
        <dbReference type="EMBL" id="MDQ2089017.1"/>
    </source>
</evidence>